<reference evidence="3 4" key="1">
    <citation type="submission" date="2020-04" db="EMBL/GenBank/DDBJ databases">
        <authorList>
            <person name="De Canck E."/>
        </authorList>
    </citation>
    <scope>NUCLEOTIDE SEQUENCE [LARGE SCALE GENOMIC DNA]</scope>
    <source>
        <strain evidence="3 4">LMG 28138</strain>
    </source>
</reference>
<evidence type="ECO:0000259" key="2">
    <source>
        <dbReference type="Pfam" id="PF11740"/>
    </source>
</evidence>
<dbReference type="EMBL" id="CADIKM010000024">
    <property type="protein sequence ID" value="CAB3796803.1"/>
    <property type="molecule type" value="Genomic_DNA"/>
</dbReference>
<dbReference type="Proteomes" id="UP000494115">
    <property type="component" value="Unassembled WGS sequence"/>
</dbReference>
<feature type="coiled-coil region" evidence="1">
    <location>
        <begin position="196"/>
        <end position="297"/>
    </location>
</feature>
<dbReference type="RefSeq" id="WP_175106690.1">
    <property type="nucleotide sequence ID" value="NZ_CADIKM010000024.1"/>
</dbReference>
<evidence type="ECO:0000313" key="3">
    <source>
        <dbReference type="EMBL" id="CAB3796803.1"/>
    </source>
</evidence>
<dbReference type="AlphaFoldDB" id="A0A6S7BDR5"/>
<feature type="coiled-coil region" evidence="1">
    <location>
        <begin position="100"/>
        <end position="169"/>
    </location>
</feature>
<gene>
    <name evidence="3" type="ORF">LMG28138_04158</name>
</gene>
<dbReference type="Pfam" id="PF11740">
    <property type="entry name" value="KfrA_N"/>
    <property type="match status" value="1"/>
</dbReference>
<keyword evidence="1" id="KW-0175">Coiled coil</keyword>
<organism evidence="3 4">
    <name type="scientific">Pararobbsia alpina</name>
    <dbReference type="NCBI Taxonomy" id="621374"/>
    <lineage>
        <taxon>Bacteria</taxon>
        <taxon>Pseudomonadati</taxon>
        <taxon>Pseudomonadota</taxon>
        <taxon>Betaproteobacteria</taxon>
        <taxon>Burkholderiales</taxon>
        <taxon>Burkholderiaceae</taxon>
        <taxon>Pararobbsia</taxon>
    </lineage>
</organism>
<feature type="domain" description="KfrA N-terminal DNA-binding" evidence="2">
    <location>
        <begin position="12"/>
        <end position="121"/>
    </location>
</feature>
<name>A0A6S7BDR5_9BURK</name>
<dbReference type="InterPro" id="IPR021104">
    <property type="entry name" value="KfrA_DNA-bd_N"/>
</dbReference>
<proteinExistence type="predicted"/>
<keyword evidence="4" id="KW-1185">Reference proteome</keyword>
<accession>A0A6S7BDR5</accession>
<evidence type="ECO:0000313" key="4">
    <source>
        <dbReference type="Proteomes" id="UP000494115"/>
    </source>
</evidence>
<sequence length="317" mass="35346">MSRISDTRIRTREAAARLVASGRLPHELTVDLIYAEIRQGSRTTINDELKLWKDEQTRIDALSAALPPAVANAMLSVWALAVEQGEQVFAQRGEELETEAAVATTRVASLETANAELQAEVRTLRAQLDDQQARLAVVVTELAQAGAGRDAALRQAEAAIAERDAVRAQSERALHDAQSAHARELEVLRTSRTEHEAALRAEVNQATSRLEAVQKHVMLQTEEARDAQRRAEAALSEIRRRNEQLVVDVQRISADAAEHRRLAERHERQLGSVMEEARDLQLKRDALARQVALLQGQLKARNQSSLVRRTRRSRKDA</sequence>
<evidence type="ECO:0000256" key="1">
    <source>
        <dbReference type="SAM" id="Coils"/>
    </source>
</evidence>
<protein>
    <recommendedName>
        <fullName evidence="2">KfrA N-terminal DNA-binding domain-containing protein</fullName>
    </recommendedName>
</protein>